<dbReference type="EMBL" id="JAAQPH010000017">
    <property type="protein sequence ID" value="NIA70955.1"/>
    <property type="molecule type" value="Genomic_DNA"/>
</dbReference>
<organism evidence="3 4">
    <name type="scientific">Pelagibius litoralis</name>
    <dbReference type="NCBI Taxonomy" id="374515"/>
    <lineage>
        <taxon>Bacteria</taxon>
        <taxon>Pseudomonadati</taxon>
        <taxon>Pseudomonadota</taxon>
        <taxon>Alphaproteobacteria</taxon>
        <taxon>Rhodospirillales</taxon>
        <taxon>Rhodovibrionaceae</taxon>
        <taxon>Pelagibius</taxon>
    </lineage>
</organism>
<protein>
    <recommendedName>
        <fullName evidence="2">Prepilin type IV endopeptidase peptidase domain-containing protein</fullName>
    </recommendedName>
</protein>
<keyword evidence="4" id="KW-1185">Reference proteome</keyword>
<feature type="domain" description="Prepilin type IV endopeptidase peptidase" evidence="2">
    <location>
        <begin position="3"/>
        <end position="34"/>
    </location>
</feature>
<dbReference type="RefSeq" id="WP_167228175.1">
    <property type="nucleotide sequence ID" value="NZ_JAAQPH010000017.1"/>
</dbReference>
<dbReference type="Proteomes" id="UP000761264">
    <property type="component" value="Unassembled WGS sequence"/>
</dbReference>
<accession>A0A967F0R4</accession>
<dbReference type="GO" id="GO:0016020">
    <property type="term" value="C:membrane"/>
    <property type="evidence" value="ECO:0007669"/>
    <property type="project" value="InterPro"/>
</dbReference>
<feature type="transmembrane region" description="Helical" evidence="1">
    <location>
        <begin position="23"/>
        <end position="41"/>
    </location>
</feature>
<gene>
    <name evidence="3" type="ORF">HBA54_20345</name>
</gene>
<dbReference type="GO" id="GO:0004190">
    <property type="term" value="F:aspartic-type endopeptidase activity"/>
    <property type="evidence" value="ECO:0007669"/>
    <property type="project" value="InterPro"/>
</dbReference>
<keyword evidence="1" id="KW-0472">Membrane</keyword>
<evidence type="ECO:0000313" key="3">
    <source>
        <dbReference type="EMBL" id="NIA70955.1"/>
    </source>
</evidence>
<name>A0A967F0R4_9PROT</name>
<evidence type="ECO:0000313" key="4">
    <source>
        <dbReference type="Proteomes" id="UP000761264"/>
    </source>
</evidence>
<proteinExistence type="predicted"/>
<comment type="caution">
    <text evidence="3">The sequence shown here is derived from an EMBL/GenBank/DDBJ whole genome shotgun (WGS) entry which is preliminary data.</text>
</comment>
<keyword evidence="1" id="KW-0812">Transmembrane</keyword>
<dbReference type="Pfam" id="PF01478">
    <property type="entry name" value="Peptidase_A24"/>
    <property type="match status" value="1"/>
</dbReference>
<dbReference type="AlphaFoldDB" id="A0A967F0R4"/>
<evidence type="ECO:0000259" key="2">
    <source>
        <dbReference type="Pfam" id="PF01478"/>
    </source>
</evidence>
<dbReference type="InterPro" id="IPR000045">
    <property type="entry name" value="Prepilin_IV_endopep_pep"/>
</dbReference>
<evidence type="ECO:0000256" key="1">
    <source>
        <dbReference type="SAM" id="Phobius"/>
    </source>
</evidence>
<reference evidence="3" key="1">
    <citation type="submission" date="2020-03" db="EMBL/GenBank/DDBJ databases">
        <title>Genome of Pelagibius litoralis DSM 21314T.</title>
        <authorList>
            <person name="Wang G."/>
        </authorList>
    </citation>
    <scope>NUCLEOTIDE SEQUENCE</scope>
    <source>
        <strain evidence="3">DSM 21314</strain>
    </source>
</reference>
<sequence length="43" mass="4527">MGWALLALAVIDAKHFILPDVLTLPLIPAGLAVGLVARSGWFV</sequence>
<keyword evidence="1" id="KW-1133">Transmembrane helix</keyword>